<evidence type="ECO:0000256" key="2">
    <source>
        <dbReference type="ARBA" id="ARBA00008276"/>
    </source>
</evidence>
<proteinExistence type="inferred from homology"/>
<evidence type="ECO:0000256" key="8">
    <source>
        <dbReference type="ARBA" id="ARBA00022842"/>
    </source>
</evidence>
<dbReference type="InterPro" id="IPR013221">
    <property type="entry name" value="Mur_ligase_cen"/>
</dbReference>
<keyword evidence="8" id="KW-0460">Magnesium</keyword>
<dbReference type="OrthoDB" id="9809356at2"/>
<evidence type="ECO:0000259" key="13">
    <source>
        <dbReference type="Pfam" id="PF08245"/>
    </source>
</evidence>
<evidence type="ECO:0000256" key="10">
    <source>
        <dbReference type="ARBA" id="ARBA00047493"/>
    </source>
</evidence>
<sequence>MQTYDETLAYIHDFPRLAKTGDLHRIERLLEALDHPESQTSFVHVTGTNGKGSTANMISHILEASGLTVGLFTSPFIMCFNERLMIDHQPISDDDLVRLTDQVKTALTHIQDAEPDFIVTEFEFVTALGLLYFAQQAVDVAVIEVGIGGLEDSTNVILPKVAVITEVALDHQNMLGDTLSEIARHKAGIIKAGVPVVTGDLVPEAMRVVEQTVKTKHSQWLALNRDFSTEAHRLHSSGQEFKLRDAEGTLPDIALPLIGQYQIDNAAIAIEAAKVFAQGQQWPLNAREIRRGLSVSQWPGRFEVINDDPIIILDGAHNPDGIDHLTTAVKTWLPQQPVVVIAGMLADKAFPAMAQRLATLGPLYLVPVPDNPRAATGSDYDSLEAGTTMPNWQSALAEAMTIPDGVILVTGSLYLVAAVRQTLLGESGDD</sequence>
<dbReference type="GO" id="GO:0005737">
    <property type="term" value="C:cytoplasm"/>
    <property type="evidence" value="ECO:0007669"/>
    <property type="project" value="TreeGrafter"/>
</dbReference>
<dbReference type="EC" id="6.3.2.17" evidence="3"/>
<name>A0A0R2B814_9LACO</name>
<dbReference type="GO" id="GO:0004326">
    <property type="term" value="F:tetrahydrofolylpolyglutamate synthase activity"/>
    <property type="evidence" value="ECO:0007669"/>
    <property type="project" value="UniProtKB-EC"/>
</dbReference>
<dbReference type="SUPFAM" id="SSF53623">
    <property type="entry name" value="MurD-like peptide ligases, catalytic domain"/>
    <property type="match status" value="1"/>
</dbReference>
<dbReference type="SUPFAM" id="SSF53244">
    <property type="entry name" value="MurD-like peptide ligases, peptide-binding domain"/>
    <property type="match status" value="1"/>
</dbReference>
<dbReference type="STRING" id="1423727.FC34_GL000195"/>
<organism evidence="14 15">
    <name type="scientific">Lacticaseibacillus brantae DSM 23927</name>
    <dbReference type="NCBI Taxonomy" id="1423727"/>
    <lineage>
        <taxon>Bacteria</taxon>
        <taxon>Bacillati</taxon>
        <taxon>Bacillota</taxon>
        <taxon>Bacilli</taxon>
        <taxon>Lactobacillales</taxon>
        <taxon>Lactobacillaceae</taxon>
        <taxon>Lacticaseibacillus</taxon>
    </lineage>
</organism>
<dbReference type="InterPro" id="IPR036565">
    <property type="entry name" value="Mur-like_cat_sf"/>
</dbReference>
<accession>A0A0R2B814</accession>
<protein>
    <recommendedName>
        <fullName evidence="3">tetrahydrofolate synthase</fullName>
        <ecNumber evidence="3">6.3.2.17</ecNumber>
    </recommendedName>
    <alternativeName>
        <fullName evidence="9">Tetrahydrofolylpolyglutamate synthase</fullName>
    </alternativeName>
</protein>
<dbReference type="PIRSF" id="PIRSF001563">
    <property type="entry name" value="Folylpolyglu_synth"/>
    <property type="match status" value="1"/>
</dbReference>
<evidence type="ECO:0000256" key="1">
    <source>
        <dbReference type="ARBA" id="ARBA00001946"/>
    </source>
</evidence>
<evidence type="ECO:0000256" key="7">
    <source>
        <dbReference type="ARBA" id="ARBA00022840"/>
    </source>
</evidence>
<dbReference type="PROSITE" id="PS01012">
    <property type="entry name" value="FOLYLPOLYGLU_SYNT_2"/>
    <property type="match status" value="1"/>
</dbReference>
<comment type="caution">
    <text evidence="14">The sequence shown here is derived from an EMBL/GenBank/DDBJ whole genome shotgun (WGS) entry which is preliminary data.</text>
</comment>
<feature type="domain" description="Mur ligase central" evidence="13">
    <location>
        <begin position="45"/>
        <end position="272"/>
    </location>
</feature>
<dbReference type="InterPro" id="IPR036615">
    <property type="entry name" value="Mur_ligase_C_dom_sf"/>
</dbReference>
<feature type="domain" description="Mur ligase C-terminal" evidence="12">
    <location>
        <begin position="300"/>
        <end position="412"/>
    </location>
</feature>
<dbReference type="Gene3D" id="3.40.1190.10">
    <property type="entry name" value="Mur-like, catalytic domain"/>
    <property type="match status" value="1"/>
</dbReference>
<dbReference type="Proteomes" id="UP000051672">
    <property type="component" value="Unassembled WGS sequence"/>
</dbReference>
<dbReference type="FunFam" id="3.40.1190.10:FF:000011">
    <property type="entry name" value="Folylpolyglutamate synthase/dihydrofolate synthase"/>
    <property type="match status" value="1"/>
</dbReference>
<dbReference type="PROSITE" id="PS01011">
    <property type="entry name" value="FOLYLPOLYGLU_SYNT_1"/>
    <property type="match status" value="1"/>
</dbReference>
<dbReference type="InterPro" id="IPR001645">
    <property type="entry name" value="Folylpolyglutamate_synth"/>
</dbReference>
<evidence type="ECO:0000256" key="3">
    <source>
        <dbReference type="ARBA" id="ARBA00013025"/>
    </source>
</evidence>
<keyword evidence="7 11" id="KW-0067">ATP-binding</keyword>
<evidence type="ECO:0000313" key="14">
    <source>
        <dbReference type="EMBL" id="KRM72489.1"/>
    </source>
</evidence>
<evidence type="ECO:0000256" key="5">
    <source>
        <dbReference type="ARBA" id="ARBA00022723"/>
    </source>
</evidence>
<dbReference type="PANTHER" id="PTHR11136">
    <property type="entry name" value="FOLYLPOLYGLUTAMATE SYNTHASE-RELATED"/>
    <property type="match status" value="1"/>
</dbReference>
<keyword evidence="5" id="KW-0479">Metal-binding</keyword>
<dbReference type="GO" id="GO:0008841">
    <property type="term" value="F:dihydrofolate synthase activity"/>
    <property type="evidence" value="ECO:0007669"/>
    <property type="project" value="TreeGrafter"/>
</dbReference>
<evidence type="ECO:0000256" key="6">
    <source>
        <dbReference type="ARBA" id="ARBA00022741"/>
    </source>
</evidence>
<comment type="similarity">
    <text evidence="2 11">Belongs to the folylpolyglutamate synthase family.</text>
</comment>
<reference evidence="14 15" key="1">
    <citation type="journal article" date="2015" name="Genome Announc.">
        <title>Expanding the biotechnology potential of lactobacilli through comparative genomics of 213 strains and associated genera.</title>
        <authorList>
            <person name="Sun Z."/>
            <person name="Harris H.M."/>
            <person name="McCann A."/>
            <person name="Guo C."/>
            <person name="Argimon S."/>
            <person name="Zhang W."/>
            <person name="Yang X."/>
            <person name="Jeffery I.B."/>
            <person name="Cooney J.C."/>
            <person name="Kagawa T.F."/>
            <person name="Liu W."/>
            <person name="Song Y."/>
            <person name="Salvetti E."/>
            <person name="Wrobel A."/>
            <person name="Rasinkangas P."/>
            <person name="Parkhill J."/>
            <person name="Rea M.C."/>
            <person name="O'Sullivan O."/>
            <person name="Ritari J."/>
            <person name="Douillard F.P."/>
            <person name="Paul Ross R."/>
            <person name="Yang R."/>
            <person name="Briner A.E."/>
            <person name="Felis G.E."/>
            <person name="de Vos W.M."/>
            <person name="Barrangou R."/>
            <person name="Klaenhammer T.R."/>
            <person name="Caufield P.W."/>
            <person name="Cui Y."/>
            <person name="Zhang H."/>
            <person name="O'Toole P.W."/>
        </authorList>
    </citation>
    <scope>NUCLEOTIDE SEQUENCE [LARGE SCALE GENOMIC DNA]</scope>
    <source>
        <strain evidence="14 15">DSM 23927</strain>
    </source>
</reference>
<keyword evidence="4 11" id="KW-0436">Ligase</keyword>
<evidence type="ECO:0000256" key="9">
    <source>
        <dbReference type="ARBA" id="ARBA00030592"/>
    </source>
</evidence>
<dbReference type="GO" id="GO:0005524">
    <property type="term" value="F:ATP binding"/>
    <property type="evidence" value="ECO:0007669"/>
    <property type="project" value="UniProtKB-KW"/>
</dbReference>
<dbReference type="InterPro" id="IPR018109">
    <property type="entry name" value="Folylpolyglutamate_synth_CS"/>
</dbReference>
<evidence type="ECO:0000259" key="12">
    <source>
        <dbReference type="Pfam" id="PF02875"/>
    </source>
</evidence>
<gene>
    <name evidence="14" type="ORF">FC34_GL000195</name>
</gene>
<evidence type="ECO:0000313" key="15">
    <source>
        <dbReference type="Proteomes" id="UP000051672"/>
    </source>
</evidence>
<dbReference type="RefSeq" id="WP_057893515.1">
    <property type="nucleotide sequence ID" value="NZ_AYZQ01000001.1"/>
</dbReference>
<keyword evidence="6 11" id="KW-0547">Nucleotide-binding</keyword>
<keyword evidence="15" id="KW-1185">Reference proteome</keyword>
<comment type="catalytic activity">
    <reaction evidence="10">
        <text>(6S)-5,6,7,8-tetrahydrofolyl-(gamma-L-Glu)(n) + L-glutamate + ATP = (6S)-5,6,7,8-tetrahydrofolyl-(gamma-L-Glu)(n+1) + ADP + phosphate + H(+)</text>
        <dbReference type="Rhea" id="RHEA:10580"/>
        <dbReference type="Rhea" id="RHEA-COMP:14738"/>
        <dbReference type="Rhea" id="RHEA-COMP:14740"/>
        <dbReference type="ChEBI" id="CHEBI:15378"/>
        <dbReference type="ChEBI" id="CHEBI:29985"/>
        <dbReference type="ChEBI" id="CHEBI:30616"/>
        <dbReference type="ChEBI" id="CHEBI:43474"/>
        <dbReference type="ChEBI" id="CHEBI:141005"/>
        <dbReference type="ChEBI" id="CHEBI:456216"/>
        <dbReference type="EC" id="6.3.2.17"/>
    </reaction>
</comment>
<comment type="cofactor">
    <cofactor evidence="1">
        <name>Mg(2+)</name>
        <dbReference type="ChEBI" id="CHEBI:18420"/>
    </cofactor>
</comment>
<dbReference type="PANTHER" id="PTHR11136:SF0">
    <property type="entry name" value="DIHYDROFOLATE SYNTHETASE-RELATED"/>
    <property type="match status" value="1"/>
</dbReference>
<dbReference type="Gene3D" id="3.90.190.20">
    <property type="entry name" value="Mur ligase, C-terminal domain"/>
    <property type="match status" value="1"/>
</dbReference>
<dbReference type="Pfam" id="PF02875">
    <property type="entry name" value="Mur_ligase_C"/>
    <property type="match status" value="1"/>
</dbReference>
<dbReference type="PATRIC" id="fig|1423727.3.peg.196"/>
<dbReference type="NCBIfam" id="TIGR01499">
    <property type="entry name" value="folC"/>
    <property type="match status" value="1"/>
</dbReference>
<dbReference type="GO" id="GO:0046872">
    <property type="term" value="F:metal ion binding"/>
    <property type="evidence" value="ECO:0007669"/>
    <property type="project" value="UniProtKB-KW"/>
</dbReference>
<evidence type="ECO:0000256" key="4">
    <source>
        <dbReference type="ARBA" id="ARBA00022598"/>
    </source>
</evidence>
<dbReference type="AlphaFoldDB" id="A0A0R2B814"/>
<dbReference type="InterPro" id="IPR004101">
    <property type="entry name" value="Mur_ligase_C"/>
</dbReference>
<dbReference type="EMBL" id="AYZQ01000001">
    <property type="protein sequence ID" value="KRM72489.1"/>
    <property type="molecule type" value="Genomic_DNA"/>
</dbReference>
<dbReference type="Pfam" id="PF08245">
    <property type="entry name" value="Mur_ligase_M"/>
    <property type="match status" value="1"/>
</dbReference>
<evidence type="ECO:0000256" key="11">
    <source>
        <dbReference type="PIRNR" id="PIRNR001563"/>
    </source>
</evidence>